<reference evidence="2 3" key="1">
    <citation type="journal article" date="2010" name="J. Bacteriol.">
        <title>Complete genome sequence of the aerobic facultative methanotroph Methylocella silvestris BL2.</title>
        <authorList>
            <person name="Chen Y."/>
            <person name="Crombie A."/>
            <person name="Rahman M.T."/>
            <person name="Dedysh S.N."/>
            <person name="Liesack W."/>
            <person name="Stott M.B."/>
            <person name="Alam M."/>
            <person name="Theisen A.R."/>
            <person name="Murrell J.C."/>
            <person name="Dunfield P.F."/>
        </authorList>
    </citation>
    <scope>NUCLEOTIDE SEQUENCE [LARGE SCALE GENOMIC DNA]</scope>
    <source>
        <strain evidence="3">DSM 15510 / CIP 108128 / LMG 27833 / NCIMB 13906 / BL2</strain>
    </source>
</reference>
<dbReference type="Proteomes" id="UP000002257">
    <property type="component" value="Chromosome"/>
</dbReference>
<accession>B8EQ64</accession>
<gene>
    <name evidence="2" type="ordered locus">Msil_2631</name>
</gene>
<feature type="transmembrane region" description="Helical" evidence="1">
    <location>
        <begin position="17"/>
        <end position="37"/>
    </location>
</feature>
<dbReference type="STRING" id="395965.Msil_2631"/>
<sequence length="98" mass="11076">MSHHDPRVDGMFRRDSIAALGALALVWALYAFIYYTMDGVFAELGLNGLMSILALCVLLLNFVAVIAMIRHYSEDRTAIYSRDLYYLDLLRSNRAGGR</sequence>
<dbReference type="KEGG" id="msl:Msil_2631"/>
<dbReference type="RefSeq" id="WP_012591623.1">
    <property type="nucleotide sequence ID" value="NC_011666.1"/>
</dbReference>
<keyword evidence="3" id="KW-1185">Reference proteome</keyword>
<organism evidence="2 3">
    <name type="scientific">Methylocella silvestris (strain DSM 15510 / CIP 108128 / LMG 27833 / NCIMB 13906 / BL2)</name>
    <dbReference type="NCBI Taxonomy" id="395965"/>
    <lineage>
        <taxon>Bacteria</taxon>
        <taxon>Pseudomonadati</taxon>
        <taxon>Pseudomonadota</taxon>
        <taxon>Alphaproteobacteria</taxon>
        <taxon>Hyphomicrobiales</taxon>
        <taxon>Beijerinckiaceae</taxon>
        <taxon>Methylocella</taxon>
    </lineage>
</organism>
<name>B8EQ64_METSB</name>
<protein>
    <submittedName>
        <fullName evidence="2">Uncharacterized protein</fullName>
    </submittedName>
</protein>
<feature type="transmembrane region" description="Helical" evidence="1">
    <location>
        <begin position="49"/>
        <end position="69"/>
    </location>
</feature>
<proteinExistence type="predicted"/>
<evidence type="ECO:0000313" key="2">
    <source>
        <dbReference type="EMBL" id="ACK51554.1"/>
    </source>
</evidence>
<evidence type="ECO:0000313" key="3">
    <source>
        <dbReference type="Proteomes" id="UP000002257"/>
    </source>
</evidence>
<dbReference type="OrthoDB" id="7933134at2"/>
<keyword evidence="1" id="KW-0812">Transmembrane</keyword>
<dbReference type="EMBL" id="CP001280">
    <property type="protein sequence ID" value="ACK51554.1"/>
    <property type="molecule type" value="Genomic_DNA"/>
</dbReference>
<dbReference type="HOGENOM" id="CLU_159904_0_0_5"/>
<keyword evidence="1" id="KW-0472">Membrane</keyword>
<evidence type="ECO:0000256" key="1">
    <source>
        <dbReference type="SAM" id="Phobius"/>
    </source>
</evidence>
<keyword evidence="1" id="KW-1133">Transmembrane helix</keyword>
<dbReference type="AlphaFoldDB" id="B8EQ64"/>